<reference evidence="1" key="1">
    <citation type="journal article" date="2019" name="bioRxiv">
        <title>The Genome of the Zebra Mussel, Dreissena polymorpha: A Resource for Invasive Species Research.</title>
        <authorList>
            <person name="McCartney M.A."/>
            <person name="Auch B."/>
            <person name="Kono T."/>
            <person name="Mallez S."/>
            <person name="Zhang Y."/>
            <person name="Obille A."/>
            <person name="Becker A."/>
            <person name="Abrahante J.E."/>
            <person name="Garbe J."/>
            <person name="Badalamenti J.P."/>
            <person name="Herman A."/>
            <person name="Mangelson H."/>
            <person name="Liachko I."/>
            <person name="Sullivan S."/>
            <person name="Sone E.D."/>
            <person name="Koren S."/>
            <person name="Silverstein K.A.T."/>
            <person name="Beckman K.B."/>
            <person name="Gohl D.M."/>
        </authorList>
    </citation>
    <scope>NUCLEOTIDE SEQUENCE</scope>
    <source>
        <strain evidence="1">Duluth1</strain>
        <tissue evidence="1">Whole animal</tissue>
    </source>
</reference>
<keyword evidence="2" id="KW-1185">Reference proteome</keyword>
<evidence type="ECO:0000313" key="1">
    <source>
        <dbReference type="EMBL" id="KAH3713572.1"/>
    </source>
</evidence>
<accession>A0A9D4BZ34</accession>
<protein>
    <submittedName>
        <fullName evidence="1">Uncharacterized protein</fullName>
    </submittedName>
</protein>
<reference evidence="1" key="2">
    <citation type="submission" date="2020-11" db="EMBL/GenBank/DDBJ databases">
        <authorList>
            <person name="McCartney M.A."/>
            <person name="Auch B."/>
            <person name="Kono T."/>
            <person name="Mallez S."/>
            <person name="Becker A."/>
            <person name="Gohl D.M."/>
            <person name="Silverstein K.A.T."/>
            <person name="Koren S."/>
            <person name="Bechman K.B."/>
            <person name="Herman A."/>
            <person name="Abrahante J.E."/>
            <person name="Garbe J."/>
        </authorList>
    </citation>
    <scope>NUCLEOTIDE SEQUENCE</scope>
    <source>
        <strain evidence="1">Duluth1</strain>
        <tissue evidence="1">Whole animal</tissue>
    </source>
</reference>
<evidence type="ECO:0000313" key="2">
    <source>
        <dbReference type="Proteomes" id="UP000828390"/>
    </source>
</evidence>
<name>A0A9D4BZ34_DREPO</name>
<dbReference type="EMBL" id="JAIWYP010000014">
    <property type="protein sequence ID" value="KAH3713572.1"/>
    <property type="molecule type" value="Genomic_DNA"/>
</dbReference>
<sequence>MPEDHHVDARDAESKLCTRHFYVVLLGPEIFLYSELKVFSKLSDNSLFVVLILFAPD</sequence>
<dbReference type="AlphaFoldDB" id="A0A9D4BZ34"/>
<proteinExistence type="predicted"/>
<comment type="caution">
    <text evidence="1">The sequence shown here is derived from an EMBL/GenBank/DDBJ whole genome shotgun (WGS) entry which is preliminary data.</text>
</comment>
<organism evidence="1 2">
    <name type="scientific">Dreissena polymorpha</name>
    <name type="common">Zebra mussel</name>
    <name type="synonym">Mytilus polymorpha</name>
    <dbReference type="NCBI Taxonomy" id="45954"/>
    <lineage>
        <taxon>Eukaryota</taxon>
        <taxon>Metazoa</taxon>
        <taxon>Spiralia</taxon>
        <taxon>Lophotrochozoa</taxon>
        <taxon>Mollusca</taxon>
        <taxon>Bivalvia</taxon>
        <taxon>Autobranchia</taxon>
        <taxon>Heteroconchia</taxon>
        <taxon>Euheterodonta</taxon>
        <taxon>Imparidentia</taxon>
        <taxon>Neoheterodontei</taxon>
        <taxon>Myida</taxon>
        <taxon>Dreissenoidea</taxon>
        <taxon>Dreissenidae</taxon>
        <taxon>Dreissena</taxon>
    </lineage>
</organism>
<dbReference type="Proteomes" id="UP000828390">
    <property type="component" value="Unassembled WGS sequence"/>
</dbReference>
<gene>
    <name evidence="1" type="ORF">DPMN_073364</name>
</gene>